<name>A0A1Z2SL87_VIBGA</name>
<reference evidence="1 2" key="1">
    <citation type="submission" date="2016-12" db="EMBL/GenBank/DDBJ databases">
        <authorList>
            <person name="Song W.-J."/>
            <person name="Kurnit D.M."/>
        </authorList>
    </citation>
    <scope>NUCLEOTIDE SEQUENCE [LARGE SCALE GENOMIC DNA]</scope>
    <source>
        <strain evidence="1 2">ATCC 43942</strain>
    </source>
</reference>
<gene>
    <name evidence="1" type="ORF">BSQ33_19670</name>
</gene>
<evidence type="ECO:0000313" key="2">
    <source>
        <dbReference type="Proteomes" id="UP000196708"/>
    </source>
</evidence>
<dbReference type="EMBL" id="CP018836">
    <property type="protein sequence ID" value="ASA57930.1"/>
    <property type="molecule type" value="Genomic_DNA"/>
</dbReference>
<dbReference type="AlphaFoldDB" id="A0A1Z2SL87"/>
<dbReference type="KEGG" id="vga:BSQ33_19670"/>
<accession>A0A1Z2SL87</accession>
<protein>
    <submittedName>
        <fullName evidence="1">Uncharacterized protein</fullName>
    </submittedName>
</protein>
<dbReference type="Proteomes" id="UP000196708">
    <property type="component" value="Chromosome 2"/>
</dbReference>
<organism evidence="1 2">
    <name type="scientific">Vibrio gazogenes</name>
    <dbReference type="NCBI Taxonomy" id="687"/>
    <lineage>
        <taxon>Bacteria</taxon>
        <taxon>Pseudomonadati</taxon>
        <taxon>Pseudomonadota</taxon>
        <taxon>Gammaproteobacteria</taxon>
        <taxon>Vibrionales</taxon>
        <taxon>Vibrionaceae</taxon>
        <taxon>Vibrio</taxon>
    </lineage>
</organism>
<proteinExistence type="predicted"/>
<sequence>MSTDYFGTNASDIMDKSQIFPHWYTHTDGRPEVLLKIPKSAISSARVPKPLGDSFPIGLNHLLNFIQPQEPEGQGSLWDLLRRGMIVGLFHLRDKAED</sequence>
<evidence type="ECO:0000313" key="1">
    <source>
        <dbReference type="EMBL" id="ASA57930.1"/>
    </source>
</evidence>